<comment type="similarity">
    <text evidence="7">Belongs to the ARTD/PARP family.</text>
</comment>
<dbReference type="Proteomes" id="UP001623349">
    <property type="component" value="Unassembled WGS sequence"/>
</dbReference>
<dbReference type="Gene3D" id="3.30.70.330">
    <property type="match status" value="2"/>
</dbReference>
<feature type="domain" description="PARP catalytic" evidence="10">
    <location>
        <begin position="792"/>
        <end position="997"/>
    </location>
</feature>
<keyword evidence="4" id="KW-0548">Nucleotidyltransferase</keyword>
<protein>
    <recommendedName>
        <fullName evidence="8">Poly [ADP-ribose] polymerase</fullName>
        <shortName evidence="8">PARP</shortName>
        <ecNumber evidence="8">2.4.2.-</ecNumber>
    </recommendedName>
</protein>
<feature type="region of interest" description="Disordered" evidence="9">
    <location>
        <begin position="593"/>
        <end position="621"/>
    </location>
</feature>
<dbReference type="InterPro" id="IPR034464">
    <property type="entry name" value="PAR10_RRM1_2"/>
</dbReference>
<evidence type="ECO:0000256" key="7">
    <source>
        <dbReference type="ARBA" id="ARBA00024347"/>
    </source>
</evidence>
<keyword evidence="3 8" id="KW-0808">Transferase</keyword>
<dbReference type="InterPro" id="IPR012677">
    <property type="entry name" value="Nucleotide-bd_a/b_plait_sf"/>
</dbReference>
<evidence type="ECO:0000256" key="1">
    <source>
        <dbReference type="ARBA" id="ARBA00004123"/>
    </source>
</evidence>
<comment type="subcellular location">
    <subcellularLocation>
        <location evidence="1">Nucleus</location>
    </subcellularLocation>
</comment>
<comment type="caution">
    <text evidence="11">The sequence shown here is derived from an EMBL/GenBank/DDBJ whole genome shotgun (WGS) entry which is preliminary data.</text>
</comment>
<dbReference type="EMBL" id="BAAFST010000015">
    <property type="protein sequence ID" value="GAB1299486.1"/>
    <property type="molecule type" value="Genomic_DNA"/>
</dbReference>
<dbReference type="SUPFAM" id="SSF56399">
    <property type="entry name" value="ADP-ribosylation"/>
    <property type="match status" value="1"/>
</dbReference>
<keyword evidence="5 8" id="KW-0520">NAD</keyword>
<feature type="region of interest" description="Disordered" evidence="9">
    <location>
        <begin position="343"/>
        <end position="370"/>
    </location>
</feature>
<evidence type="ECO:0000313" key="11">
    <source>
        <dbReference type="EMBL" id="GAB1299486.1"/>
    </source>
</evidence>
<evidence type="ECO:0000256" key="4">
    <source>
        <dbReference type="ARBA" id="ARBA00022695"/>
    </source>
</evidence>
<dbReference type="EC" id="2.4.2.-" evidence="8"/>
<dbReference type="PANTHER" id="PTHR14453">
    <property type="entry name" value="PARP/ZINC FINGER CCCH TYPE DOMAIN CONTAINING PROTEIN"/>
    <property type="match status" value="1"/>
</dbReference>
<reference evidence="11 12" key="1">
    <citation type="submission" date="2024-08" db="EMBL/GenBank/DDBJ databases">
        <title>The draft genome of Apodemus speciosus.</title>
        <authorList>
            <person name="Nabeshima K."/>
            <person name="Suzuki S."/>
            <person name="Onuma M."/>
        </authorList>
    </citation>
    <scope>NUCLEOTIDE SEQUENCE [LARGE SCALE GENOMIC DNA]</scope>
    <source>
        <strain evidence="11">IB14-021</strain>
    </source>
</reference>
<accession>A0ABQ0FKD6</accession>
<dbReference type="CDD" id="cd01439">
    <property type="entry name" value="TCCD_inducible_PARP_like"/>
    <property type="match status" value="1"/>
</dbReference>
<organism evidence="11 12">
    <name type="scientific">Apodemus speciosus</name>
    <name type="common">Large Japanese field mouse</name>
    <dbReference type="NCBI Taxonomy" id="105296"/>
    <lineage>
        <taxon>Eukaryota</taxon>
        <taxon>Metazoa</taxon>
        <taxon>Chordata</taxon>
        <taxon>Craniata</taxon>
        <taxon>Vertebrata</taxon>
        <taxon>Euteleostomi</taxon>
        <taxon>Mammalia</taxon>
        <taxon>Eutheria</taxon>
        <taxon>Euarchontoglires</taxon>
        <taxon>Glires</taxon>
        <taxon>Rodentia</taxon>
        <taxon>Myomorpha</taxon>
        <taxon>Muroidea</taxon>
        <taxon>Muridae</taxon>
        <taxon>Murinae</taxon>
        <taxon>Apodemus</taxon>
    </lineage>
</organism>
<keyword evidence="12" id="KW-1185">Reference proteome</keyword>
<dbReference type="PROSITE" id="PS51059">
    <property type="entry name" value="PARP_CATALYTIC"/>
    <property type="match status" value="1"/>
</dbReference>
<name>A0ABQ0FKD6_APOSI</name>
<sequence length="997" mass="107666">MAEVEAGTALELRGLPPEIPDELLTLYFENHRRSGGGPLLSWQRLGPGGVLIFQDSADAKRVLAQAEHRLHGVQLSLRPAPPRAPERLLLQQLPPATSPLSLEQHVQALLHAAGHPLQTCRALASPRQDCALVQLSMPLSEAEVCALAEQARNLLLNGTTVSLTWVPQTRKVRVVDSAAPVDPLLLELYLENERRSGGGPLEGLRSLPGQLGTVISFQQWQVAERVLKQKHWLQGSELSLVPHYDVLEPETLAEGISDGDRSAMQESAVIDRALTEAGGLAGALTMTVGSREAPGSLPGAGPVGAAGQAVPIDSGSVRSLEQEVPIHPGTMGSREQTGLISQGIRGSTSSADPVESLTELPEQVGPMAPDPMGVQEQEGRGEVTIGSPGQGGLMGLVGPAMESVETGLESPGYGEVQKQEGLVDMVMSMEPGAMRFLQLHYEDLLASLEDVALFPLEGVDVTGFRVRDPQDAPNFASCLTGIRLCGARAPCQAAQELLQSLLGSISCHTLNTKHPGSARFLLGVEGQHLLHRLEAQFQCVFGTEHLASAALDIDPERTDPTEALHVLHGHNTGINEENMRLEEVQELLASLEGPHGEDRVPLEMEEKPGGPEETVPEQEEDIPTLEAGEEPAALSTGTPGLLEEATLQLAIHRSLESQSQVADQQEANALTRAMALSLLEAEEILGEDTGGRAQLVVHTSFEQDMEELSQALSDALEAHLREETVSLQGHMLPSEFGARLERLHDVGVTLRGDHVVLRGFGVQPARAARHLAALLIGPGDQNLTFPLEASKNNLSEQGLKEPLGRLEALEENSKEFQDVVQAFYNTLDVAHSRIRIVRVERVSHPLLQQQYQLHRERLMQCCQQRPVEQILYHGTSESAVLDICAHGFNRSFCGRNGTLYGQGVYFAKRASLSVLDRYSPPNAEGHKAVFVAQVLTGDYGQGSRGLKAPPLRASGQVLRYHSAVDCLNQPRIFVIFHDTQALPTHLITCKNILLGTP</sequence>
<dbReference type="PANTHER" id="PTHR14453:SF94">
    <property type="entry name" value="PROTEIN MONO-ADP-RIBOSYLTRANSFERASE PARP10"/>
    <property type="match status" value="1"/>
</dbReference>
<evidence type="ECO:0000256" key="6">
    <source>
        <dbReference type="ARBA" id="ARBA00023242"/>
    </source>
</evidence>
<dbReference type="CDD" id="cd12547">
    <property type="entry name" value="RRM1_2_PAR10"/>
    <property type="match status" value="1"/>
</dbReference>
<feature type="compositionally biased region" description="Basic and acidic residues" evidence="9">
    <location>
        <begin position="594"/>
        <end position="610"/>
    </location>
</feature>
<evidence type="ECO:0000256" key="2">
    <source>
        <dbReference type="ARBA" id="ARBA00022676"/>
    </source>
</evidence>
<evidence type="ECO:0000256" key="5">
    <source>
        <dbReference type="ARBA" id="ARBA00023027"/>
    </source>
</evidence>
<keyword evidence="6" id="KW-0539">Nucleus</keyword>
<proteinExistence type="inferred from homology"/>
<dbReference type="Pfam" id="PF00644">
    <property type="entry name" value="PARP"/>
    <property type="match status" value="1"/>
</dbReference>
<evidence type="ECO:0000256" key="3">
    <source>
        <dbReference type="ARBA" id="ARBA00022679"/>
    </source>
</evidence>
<dbReference type="InterPro" id="IPR012317">
    <property type="entry name" value="Poly(ADP-ribose)pol_cat_dom"/>
</dbReference>
<evidence type="ECO:0000313" key="12">
    <source>
        <dbReference type="Proteomes" id="UP001623349"/>
    </source>
</evidence>
<dbReference type="InterPro" id="IPR052056">
    <property type="entry name" value="Mono-ARTD/PARP"/>
</dbReference>
<evidence type="ECO:0000256" key="8">
    <source>
        <dbReference type="RuleBase" id="RU362114"/>
    </source>
</evidence>
<gene>
    <name evidence="11" type="ORF">APTSU1_001472200</name>
</gene>
<evidence type="ECO:0000256" key="9">
    <source>
        <dbReference type="SAM" id="MobiDB-lite"/>
    </source>
</evidence>
<evidence type="ECO:0000259" key="10">
    <source>
        <dbReference type="PROSITE" id="PS51059"/>
    </source>
</evidence>
<dbReference type="Pfam" id="PF23085">
    <property type="entry name" value="RRM_PARP14_3"/>
    <property type="match status" value="1"/>
</dbReference>
<keyword evidence="2 8" id="KW-0328">Glycosyltransferase</keyword>
<dbReference type="Gene3D" id="3.90.228.10">
    <property type="match status" value="1"/>
</dbReference>